<dbReference type="InterPro" id="IPR011990">
    <property type="entry name" value="TPR-like_helical_dom_sf"/>
</dbReference>
<sequence length="804" mass="84733">MRLTAAELHERGKDAANHRRFAASRRALTAAQARTDDPDLGARIAGTLSYVLAQTGEPDAAERMCRDALEAVGISASTRVVLAGQLGTLVMHSGGADEAERWLTEAIDGMADAPGERASCLMNRSVVRMQRHDLSGAAADLEEAVALYDELGDHEAGAEAQHNLGYAALLRGDLVTALGLMTRSRPVFVETSDLATAIADLDRAEVLREAGLTDEAEELLAEVAVRFGAQRMRQTRGEAEFQLARSQLHHDPVAARRTAAQARRRFEALGSEGWAARAASVELEARRLAGRAPSAAEYDAVASRLRGLGLAGEAAATALSARLADPRRKTMRVSADAPTAVQLRSFEARSAHALDAGRPADARRLAAAGLDLFTGWQGAFGALDLQASMTMHGAGLLSAGLMAAERSDDPGVLFEWGERARNIGLQVVPVRPPHDADAASDLAELRMLRTELGADWATDARVRAVRDRVRERQWSATAGAGAREQVTLAALQGGLAPDVAVLTWVYTGAALHAVVATRDAARIVHLSWERVRPLLDGLRADLDATALAHGTRMAAVVERSLAGRMSRLDDELLMPLLGQVPGARRLVLSVPGILSGIPWALLPSLADVPFTLATSATRWLASAPRPLRHAAVVAGPRVARAGDEAHAVAQAHGDALVMTGAEATVGAAITAAGQVDLLHVAAHGRHSADNPMFSGLELTDGVLFGYDVDLIGTVPDTVVLSACELGRSAVRWRDEAIGMTRVWLHAGARCVIASPVLIPDAAAADLLPAVHERIAAGRTPAVALSEAAADTGIRVPLHSHGDGF</sequence>
<name>A0A371NSA5_9MICO</name>
<proteinExistence type="predicted"/>
<accession>A0A371NSA5</accession>
<organism evidence="2 3">
    <name type="scientific">Microbacterium bovistercoris</name>
    <dbReference type="NCBI Taxonomy" id="2293570"/>
    <lineage>
        <taxon>Bacteria</taxon>
        <taxon>Bacillati</taxon>
        <taxon>Actinomycetota</taxon>
        <taxon>Actinomycetes</taxon>
        <taxon>Micrococcales</taxon>
        <taxon>Microbacteriaceae</taxon>
        <taxon>Microbacterium</taxon>
    </lineage>
</organism>
<gene>
    <name evidence="2" type="ORF">DY023_10750</name>
</gene>
<evidence type="ECO:0000259" key="1">
    <source>
        <dbReference type="Pfam" id="PF12770"/>
    </source>
</evidence>
<dbReference type="PANTHER" id="PTHR10098">
    <property type="entry name" value="RAPSYN-RELATED"/>
    <property type="match status" value="1"/>
</dbReference>
<dbReference type="OrthoDB" id="9761935at2"/>
<dbReference type="RefSeq" id="WP_116242345.1">
    <property type="nucleotide sequence ID" value="NZ_QUAB01000043.1"/>
</dbReference>
<dbReference type="Gene3D" id="1.25.40.10">
    <property type="entry name" value="Tetratricopeptide repeat domain"/>
    <property type="match status" value="1"/>
</dbReference>
<dbReference type="InterPro" id="IPR024983">
    <property type="entry name" value="CHAT_dom"/>
</dbReference>
<feature type="domain" description="CHAT" evidence="1">
    <location>
        <begin position="566"/>
        <end position="788"/>
    </location>
</feature>
<dbReference type="PANTHER" id="PTHR10098:SF108">
    <property type="entry name" value="TETRATRICOPEPTIDE REPEAT PROTEIN 28"/>
    <property type="match status" value="1"/>
</dbReference>
<reference evidence="2 3" key="1">
    <citation type="submission" date="2018-08" db="EMBL/GenBank/DDBJ databases">
        <title>Isolation, diversity and antifungal activity of Actinobacteria from cow dung.</title>
        <authorList>
            <person name="Ling L."/>
        </authorList>
    </citation>
    <scope>NUCLEOTIDE SEQUENCE [LARGE SCALE GENOMIC DNA]</scope>
    <source>
        <strain evidence="2 3">NEAU-LLE</strain>
    </source>
</reference>
<evidence type="ECO:0000313" key="3">
    <source>
        <dbReference type="Proteomes" id="UP000262172"/>
    </source>
</evidence>
<dbReference type="Pfam" id="PF12770">
    <property type="entry name" value="CHAT"/>
    <property type="match status" value="1"/>
</dbReference>
<protein>
    <submittedName>
        <fullName evidence="2">CHAT domain-containing protein</fullName>
    </submittedName>
</protein>
<dbReference type="AlphaFoldDB" id="A0A371NSA5"/>
<comment type="caution">
    <text evidence="2">The sequence shown here is derived from an EMBL/GenBank/DDBJ whole genome shotgun (WGS) entry which is preliminary data.</text>
</comment>
<dbReference type="EMBL" id="QUAB01000043">
    <property type="protein sequence ID" value="REJ05060.1"/>
    <property type="molecule type" value="Genomic_DNA"/>
</dbReference>
<evidence type="ECO:0000313" key="2">
    <source>
        <dbReference type="EMBL" id="REJ05060.1"/>
    </source>
</evidence>
<keyword evidence="3" id="KW-1185">Reference proteome</keyword>
<dbReference type="Proteomes" id="UP000262172">
    <property type="component" value="Unassembled WGS sequence"/>
</dbReference>
<dbReference type="SUPFAM" id="SSF48452">
    <property type="entry name" value="TPR-like"/>
    <property type="match status" value="1"/>
</dbReference>